<dbReference type="AlphaFoldDB" id="A0A653BNH2"/>
<evidence type="ECO:0000313" key="3">
    <source>
        <dbReference type="EMBL" id="VEN37163.1"/>
    </source>
</evidence>
<gene>
    <name evidence="3" type="ORF">CALMAC_LOCUS2512</name>
</gene>
<proteinExistence type="predicted"/>
<accession>A0A653BNH2</accession>
<keyword evidence="2" id="KW-0812">Transmembrane</keyword>
<keyword evidence="4" id="KW-1185">Reference proteome</keyword>
<dbReference type="Proteomes" id="UP000410492">
    <property type="component" value="Unassembled WGS sequence"/>
</dbReference>
<evidence type="ECO:0000256" key="2">
    <source>
        <dbReference type="SAM" id="Phobius"/>
    </source>
</evidence>
<feature type="region of interest" description="Disordered" evidence="1">
    <location>
        <begin position="1"/>
        <end position="21"/>
    </location>
</feature>
<dbReference type="OrthoDB" id="6755877at2759"/>
<evidence type="ECO:0000313" key="4">
    <source>
        <dbReference type="Proteomes" id="UP000410492"/>
    </source>
</evidence>
<dbReference type="EMBL" id="CAACVG010003082">
    <property type="protein sequence ID" value="VEN37163.1"/>
    <property type="molecule type" value="Genomic_DNA"/>
</dbReference>
<reference evidence="3 4" key="1">
    <citation type="submission" date="2019-01" db="EMBL/GenBank/DDBJ databases">
        <authorList>
            <person name="Sayadi A."/>
        </authorList>
    </citation>
    <scope>NUCLEOTIDE SEQUENCE [LARGE SCALE GENOMIC DNA]</scope>
</reference>
<name>A0A653BNH2_CALMS</name>
<feature type="transmembrane region" description="Helical" evidence="2">
    <location>
        <begin position="244"/>
        <end position="266"/>
    </location>
</feature>
<keyword evidence="2" id="KW-0472">Membrane</keyword>
<keyword evidence="2" id="KW-1133">Transmembrane helix</keyword>
<evidence type="ECO:0000256" key="1">
    <source>
        <dbReference type="SAM" id="MobiDB-lite"/>
    </source>
</evidence>
<sequence length="286" mass="31707">MQTQQYSLETNESNVTETSFLSQPSYSQTISESVLPEESTMSSYVAETMRNQPTYEQPNLYDTQQISSYIANGFSQLVSTTADALSNLAGTYAENTDSETLSNTTNSSLEEILPEVTTESAQYSDALQMISKLSPYLNYYGQAISNDSTSNTGFSIEQDASLNWNDTSTPSTTSGSLSNTTTESTSFFHQISDKIQEAGTFIANKTESLFNCSTMPCYETESSTIALNNRTSSKQEQDEKSNQFMYVIITLCILVVIGILSGAFLIRKMRNKRKSFDVTMTNKVYL</sequence>
<protein>
    <submittedName>
        <fullName evidence="3">Uncharacterized protein</fullName>
    </submittedName>
</protein>
<organism evidence="3 4">
    <name type="scientific">Callosobruchus maculatus</name>
    <name type="common">Southern cowpea weevil</name>
    <name type="synonym">Pulse bruchid</name>
    <dbReference type="NCBI Taxonomy" id="64391"/>
    <lineage>
        <taxon>Eukaryota</taxon>
        <taxon>Metazoa</taxon>
        <taxon>Ecdysozoa</taxon>
        <taxon>Arthropoda</taxon>
        <taxon>Hexapoda</taxon>
        <taxon>Insecta</taxon>
        <taxon>Pterygota</taxon>
        <taxon>Neoptera</taxon>
        <taxon>Endopterygota</taxon>
        <taxon>Coleoptera</taxon>
        <taxon>Polyphaga</taxon>
        <taxon>Cucujiformia</taxon>
        <taxon>Chrysomeloidea</taxon>
        <taxon>Chrysomelidae</taxon>
        <taxon>Bruchinae</taxon>
        <taxon>Bruchini</taxon>
        <taxon>Callosobruchus</taxon>
    </lineage>
</organism>